<dbReference type="Proteomes" id="UP000275281">
    <property type="component" value="Unassembled WGS sequence"/>
</dbReference>
<dbReference type="CDD" id="cd06223">
    <property type="entry name" value="PRTases_typeI"/>
    <property type="match status" value="1"/>
</dbReference>
<evidence type="ECO:0000256" key="5">
    <source>
        <dbReference type="ARBA" id="ARBA00008391"/>
    </source>
</evidence>
<reference evidence="14 15" key="1">
    <citation type="submission" date="2018-11" db="EMBL/GenBank/DDBJ databases">
        <authorList>
            <person name="Ye M.-Q."/>
            <person name="Du Z.-J."/>
        </authorList>
    </citation>
    <scope>NUCLEOTIDE SEQUENCE [LARGE SCALE GENOMIC DNA]</scope>
    <source>
        <strain evidence="14 15">U0105</strain>
    </source>
</reference>
<dbReference type="InterPro" id="IPR050120">
    <property type="entry name" value="Adenine_PRTase"/>
</dbReference>
<dbReference type="InterPro" id="IPR000836">
    <property type="entry name" value="PRTase_dom"/>
</dbReference>
<dbReference type="NCBIfam" id="TIGR01090">
    <property type="entry name" value="apt"/>
    <property type="match status" value="1"/>
</dbReference>
<name>A0A3N5XWD0_9ALTE</name>
<dbReference type="InterPro" id="IPR029057">
    <property type="entry name" value="PRTase-like"/>
</dbReference>
<dbReference type="SUPFAM" id="SSF53271">
    <property type="entry name" value="PRTase-like"/>
    <property type="match status" value="1"/>
</dbReference>
<evidence type="ECO:0000256" key="9">
    <source>
        <dbReference type="ARBA" id="ARBA00022676"/>
    </source>
</evidence>
<dbReference type="HAMAP" id="MF_00004">
    <property type="entry name" value="Aden_phosphoribosyltr"/>
    <property type="match status" value="1"/>
</dbReference>
<dbReference type="Gene3D" id="3.40.50.2020">
    <property type="match status" value="1"/>
</dbReference>
<dbReference type="AlphaFoldDB" id="A0A3N5XWD0"/>
<keyword evidence="10 12" id="KW-0808">Transferase</keyword>
<comment type="subunit">
    <text evidence="6 12">Homodimer.</text>
</comment>
<evidence type="ECO:0000256" key="4">
    <source>
        <dbReference type="ARBA" id="ARBA00004659"/>
    </source>
</evidence>
<keyword evidence="9 12" id="KW-0328">Glycosyltransferase</keyword>
<dbReference type="NCBIfam" id="NF002634">
    <property type="entry name" value="PRK02304.1-3"/>
    <property type="match status" value="1"/>
</dbReference>
<dbReference type="GO" id="GO:0006168">
    <property type="term" value="P:adenine salvage"/>
    <property type="evidence" value="ECO:0007669"/>
    <property type="project" value="InterPro"/>
</dbReference>
<evidence type="ECO:0000256" key="2">
    <source>
        <dbReference type="ARBA" id="ARBA00003968"/>
    </source>
</evidence>
<comment type="pathway">
    <text evidence="4 12">Purine metabolism; AMP biosynthesis via salvage pathway; AMP from adenine: step 1/1.</text>
</comment>
<dbReference type="PANTHER" id="PTHR11776:SF7">
    <property type="entry name" value="PHOSPHORIBOSYLTRANSFERASE DOMAIN-CONTAINING PROTEIN"/>
    <property type="match status" value="1"/>
</dbReference>
<accession>A0A3N5XWD0</accession>
<dbReference type="NCBIfam" id="NF002632">
    <property type="entry name" value="PRK02304.1-1"/>
    <property type="match status" value="1"/>
</dbReference>
<sequence>MSSDYIKSVVKTVPDYPKPGIMFRDVTSVLEDHKAFSSTIDILLSQYGNMGFDKIAGTEARGFLFGAPLAIQMGVGFIPVRKPNKLPRAVISESYQLEYGTDTLEVHKDAIDKGDKVLLIDDLLATGGTISATANLIRNLGGVVEHAGFIIDLPDLGGAARLRDNGITPFAICEFEGD</sequence>
<evidence type="ECO:0000259" key="13">
    <source>
        <dbReference type="Pfam" id="PF00156"/>
    </source>
</evidence>
<comment type="similarity">
    <text evidence="5 12">Belongs to the purine/pyrimidine phosphoribosyltransferase family.</text>
</comment>
<dbReference type="PANTHER" id="PTHR11776">
    <property type="entry name" value="ADENINE PHOSPHORIBOSYLTRANSFERASE"/>
    <property type="match status" value="1"/>
</dbReference>
<evidence type="ECO:0000256" key="7">
    <source>
        <dbReference type="ARBA" id="ARBA00011893"/>
    </source>
</evidence>
<dbReference type="EC" id="2.4.2.7" evidence="7 12"/>
<evidence type="ECO:0000256" key="1">
    <source>
        <dbReference type="ARBA" id="ARBA00000868"/>
    </source>
</evidence>
<proteinExistence type="inferred from homology"/>
<dbReference type="InterPro" id="IPR005764">
    <property type="entry name" value="Ade_phspho_trans"/>
</dbReference>
<evidence type="ECO:0000256" key="10">
    <source>
        <dbReference type="ARBA" id="ARBA00022679"/>
    </source>
</evidence>
<evidence type="ECO:0000313" key="15">
    <source>
        <dbReference type="Proteomes" id="UP000275281"/>
    </source>
</evidence>
<keyword evidence="11 12" id="KW-0660">Purine salvage</keyword>
<comment type="catalytic activity">
    <reaction evidence="1 12">
        <text>AMP + diphosphate = 5-phospho-alpha-D-ribose 1-diphosphate + adenine</text>
        <dbReference type="Rhea" id="RHEA:16609"/>
        <dbReference type="ChEBI" id="CHEBI:16708"/>
        <dbReference type="ChEBI" id="CHEBI:33019"/>
        <dbReference type="ChEBI" id="CHEBI:58017"/>
        <dbReference type="ChEBI" id="CHEBI:456215"/>
        <dbReference type="EC" id="2.4.2.7"/>
    </reaction>
</comment>
<comment type="caution">
    <text evidence="14">The sequence shown here is derived from an EMBL/GenBank/DDBJ whole genome shotgun (WGS) entry which is preliminary data.</text>
</comment>
<keyword evidence="8 12" id="KW-0963">Cytoplasm</keyword>
<protein>
    <recommendedName>
        <fullName evidence="7 12">Adenine phosphoribosyltransferase</fullName>
        <shortName evidence="12">APRT</shortName>
        <ecNumber evidence="7 12">2.4.2.7</ecNumber>
    </recommendedName>
</protein>
<dbReference type="GO" id="GO:0005829">
    <property type="term" value="C:cytosol"/>
    <property type="evidence" value="ECO:0007669"/>
    <property type="project" value="TreeGrafter"/>
</dbReference>
<dbReference type="NCBIfam" id="NF002636">
    <property type="entry name" value="PRK02304.1-5"/>
    <property type="match status" value="1"/>
</dbReference>
<evidence type="ECO:0000256" key="8">
    <source>
        <dbReference type="ARBA" id="ARBA00022490"/>
    </source>
</evidence>
<dbReference type="EMBL" id="RPOK01000006">
    <property type="protein sequence ID" value="RPJ64902.1"/>
    <property type="molecule type" value="Genomic_DNA"/>
</dbReference>
<comment type="function">
    <text evidence="2 12">Catalyzes a salvage reaction resulting in the formation of AMP, that is energically less costly than de novo synthesis.</text>
</comment>
<dbReference type="RefSeq" id="WP_124029031.1">
    <property type="nucleotide sequence ID" value="NZ_JBHRSN010000013.1"/>
</dbReference>
<evidence type="ECO:0000256" key="3">
    <source>
        <dbReference type="ARBA" id="ARBA00004496"/>
    </source>
</evidence>
<comment type="subcellular location">
    <subcellularLocation>
        <location evidence="3 12">Cytoplasm</location>
    </subcellularLocation>
</comment>
<feature type="domain" description="Phosphoribosyltransferase" evidence="13">
    <location>
        <begin position="30"/>
        <end position="142"/>
    </location>
</feature>
<dbReference type="OrthoDB" id="9803963at2"/>
<evidence type="ECO:0000256" key="6">
    <source>
        <dbReference type="ARBA" id="ARBA00011738"/>
    </source>
</evidence>
<dbReference type="GO" id="GO:0006166">
    <property type="term" value="P:purine ribonucleoside salvage"/>
    <property type="evidence" value="ECO:0007669"/>
    <property type="project" value="UniProtKB-UniRule"/>
</dbReference>
<dbReference type="GO" id="GO:0003999">
    <property type="term" value="F:adenine phosphoribosyltransferase activity"/>
    <property type="evidence" value="ECO:0007669"/>
    <property type="project" value="UniProtKB-UniRule"/>
</dbReference>
<evidence type="ECO:0000313" key="14">
    <source>
        <dbReference type="EMBL" id="RPJ64902.1"/>
    </source>
</evidence>
<keyword evidence="15" id="KW-1185">Reference proteome</keyword>
<dbReference type="Pfam" id="PF00156">
    <property type="entry name" value="Pribosyltran"/>
    <property type="match status" value="1"/>
</dbReference>
<gene>
    <name evidence="12" type="primary">apt</name>
    <name evidence="14" type="ORF">DRW07_16385</name>
</gene>
<dbReference type="FunFam" id="3.40.50.2020:FF:000004">
    <property type="entry name" value="Adenine phosphoribosyltransferase"/>
    <property type="match status" value="1"/>
</dbReference>
<evidence type="ECO:0000256" key="12">
    <source>
        <dbReference type="HAMAP-Rule" id="MF_00004"/>
    </source>
</evidence>
<organism evidence="14 15">
    <name type="scientific">Alteromonas sediminis</name>
    <dbReference type="NCBI Taxonomy" id="2259342"/>
    <lineage>
        <taxon>Bacteria</taxon>
        <taxon>Pseudomonadati</taxon>
        <taxon>Pseudomonadota</taxon>
        <taxon>Gammaproteobacteria</taxon>
        <taxon>Alteromonadales</taxon>
        <taxon>Alteromonadaceae</taxon>
        <taxon>Alteromonas/Salinimonas group</taxon>
        <taxon>Alteromonas</taxon>
    </lineage>
</organism>
<dbReference type="UniPathway" id="UPA00588">
    <property type="reaction ID" value="UER00646"/>
</dbReference>
<dbReference type="GO" id="GO:0044209">
    <property type="term" value="P:AMP salvage"/>
    <property type="evidence" value="ECO:0007669"/>
    <property type="project" value="UniProtKB-UniRule"/>
</dbReference>
<evidence type="ECO:0000256" key="11">
    <source>
        <dbReference type="ARBA" id="ARBA00022726"/>
    </source>
</evidence>